<feature type="domain" description="Glucose-methanol-choline oxidoreductase N-terminal" evidence="8">
    <location>
        <begin position="250"/>
        <end position="264"/>
    </location>
</feature>
<dbReference type="Proteomes" id="UP000555411">
    <property type="component" value="Unassembled WGS sequence"/>
</dbReference>
<dbReference type="GO" id="GO:0019285">
    <property type="term" value="P:glycine betaine biosynthetic process from choline"/>
    <property type="evidence" value="ECO:0007669"/>
    <property type="project" value="TreeGrafter"/>
</dbReference>
<dbReference type="GO" id="GO:0050660">
    <property type="term" value="F:flavin adenine dinucleotide binding"/>
    <property type="evidence" value="ECO:0007669"/>
    <property type="project" value="InterPro"/>
</dbReference>
<evidence type="ECO:0000256" key="1">
    <source>
        <dbReference type="ARBA" id="ARBA00001974"/>
    </source>
</evidence>
<dbReference type="Gene3D" id="3.30.560.10">
    <property type="entry name" value="Glucose Oxidase, domain 3"/>
    <property type="match status" value="1"/>
</dbReference>
<dbReference type="InterPro" id="IPR036188">
    <property type="entry name" value="FAD/NAD-bd_sf"/>
</dbReference>
<dbReference type="PROSITE" id="PS00623">
    <property type="entry name" value="GMC_OXRED_1"/>
    <property type="match status" value="1"/>
</dbReference>
<gene>
    <name evidence="9" type="ORF">H7F16_17600</name>
</gene>
<protein>
    <submittedName>
        <fullName evidence="9">GMC family oxidoreductase N-terminal domain-containing protein</fullName>
    </submittedName>
</protein>
<dbReference type="PANTHER" id="PTHR11552">
    <property type="entry name" value="GLUCOSE-METHANOL-CHOLINE GMC OXIDOREDUCTASE"/>
    <property type="match status" value="1"/>
</dbReference>
<dbReference type="InterPro" id="IPR007867">
    <property type="entry name" value="GMC_OxRtase_C"/>
</dbReference>
<evidence type="ECO:0000313" key="9">
    <source>
        <dbReference type="EMBL" id="MBC2837338.1"/>
    </source>
</evidence>
<evidence type="ECO:0000256" key="3">
    <source>
        <dbReference type="ARBA" id="ARBA00022630"/>
    </source>
</evidence>
<comment type="similarity">
    <text evidence="2 6">Belongs to the GMC oxidoreductase family.</text>
</comment>
<keyword evidence="10" id="KW-1185">Reference proteome</keyword>
<dbReference type="InterPro" id="IPR000172">
    <property type="entry name" value="GMC_OxRdtase_N"/>
</dbReference>
<reference evidence="9 10" key="1">
    <citation type="journal article" date="2017" name="Int. J. Syst. Evol. Microbiol.">
        <title>Gemmobacter straminiformis sp. nov., isolated from an artificial fountain.</title>
        <authorList>
            <person name="Kang J.Y."/>
            <person name="Kim M.J."/>
            <person name="Chun J."/>
            <person name="Son K.P."/>
            <person name="Jahng K.Y."/>
        </authorList>
    </citation>
    <scope>NUCLEOTIDE SEQUENCE [LARGE SCALE GENOMIC DNA]</scope>
    <source>
        <strain evidence="9 10">CAM-8</strain>
    </source>
</reference>
<dbReference type="GO" id="GO:0016020">
    <property type="term" value="C:membrane"/>
    <property type="evidence" value="ECO:0007669"/>
    <property type="project" value="TreeGrafter"/>
</dbReference>
<dbReference type="Pfam" id="PF00732">
    <property type="entry name" value="GMC_oxred_N"/>
    <property type="match status" value="1"/>
</dbReference>
<comment type="cofactor">
    <cofactor evidence="1 5">
        <name>FAD</name>
        <dbReference type="ChEBI" id="CHEBI:57692"/>
    </cofactor>
</comment>
<feature type="binding site" evidence="5">
    <location>
        <position position="82"/>
    </location>
    <ligand>
        <name>FAD</name>
        <dbReference type="ChEBI" id="CHEBI:57692"/>
    </ligand>
</feature>
<comment type="caution">
    <text evidence="9">The sequence shown here is derived from an EMBL/GenBank/DDBJ whole genome shotgun (WGS) entry which is preliminary data.</text>
</comment>
<evidence type="ECO:0000313" key="10">
    <source>
        <dbReference type="Proteomes" id="UP000555411"/>
    </source>
</evidence>
<organism evidence="9 10">
    <name type="scientific">Paragemmobacter straminiformis</name>
    <dbReference type="NCBI Taxonomy" id="2045119"/>
    <lineage>
        <taxon>Bacteria</taxon>
        <taxon>Pseudomonadati</taxon>
        <taxon>Pseudomonadota</taxon>
        <taxon>Alphaproteobacteria</taxon>
        <taxon>Rhodobacterales</taxon>
        <taxon>Paracoccaceae</taxon>
        <taxon>Paragemmobacter</taxon>
    </lineage>
</organism>
<dbReference type="AlphaFoldDB" id="A0A842IF81"/>
<feature type="domain" description="Glucose-methanol-choline oxidoreductase N-terminal" evidence="7">
    <location>
        <begin position="80"/>
        <end position="103"/>
    </location>
</feature>
<dbReference type="PIRSF" id="PIRSF000137">
    <property type="entry name" value="Alcohol_oxidase"/>
    <property type="match status" value="1"/>
</dbReference>
<name>A0A842IF81_9RHOB</name>
<dbReference type="Pfam" id="PF05199">
    <property type="entry name" value="GMC_oxred_C"/>
    <property type="match status" value="1"/>
</dbReference>
<feature type="binding site" evidence="5">
    <location>
        <position position="218"/>
    </location>
    <ligand>
        <name>FAD</name>
        <dbReference type="ChEBI" id="CHEBI:57692"/>
    </ligand>
</feature>
<accession>A0A842IF81</accession>
<dbReference type="EMBL" id="JACLQD010000006">
    <property type="protein sequence ID" value="MBC2837338.1"/>
    <property type="molecule type" value="Genomic_DNA"/>
</dbReference>
<proteinExistence type="inferred from homology"/>
<sequence>MDAADYIIVGGGSAGCVLAARLSAGGEAQVLLLEAGGQDRSVLFHWPAGFARMTKGIASWGWSTVPQRHMQDRVLWYTQARVIGGGSSINAQIYTRGNRGDYDGWAAECGCEGWSYSEVLPYFRRAEGNERFADAFHGTDGPLGVSMPRATLPVCDAFVRAGQGWGMPYNPDFNGAAQAGVGFYQLTQRAARRSSAAVAYLRPAEARPNLRVRTGGQVRRILIRAGRAVGVEMVDGSVLHARCEVILAAGAIGSPRLLQLSGIGPSAHLGKAGIPVVHDLAGVGENLQDHVDLCVLAECTGPHSYDGIQRLDRTLMAGVQYLLYRSGPVAASLFETGGFWYADPAAEWPDTQFHLGQGSGIEKGIAAIDGWGITLNSAYLRPRSRGTVRLGSDDPRAAPLIDPNYWSDPHDLDMSLRGLDMAREILRQPELRPFVRREVLPGPGPGDRAALFDYACRMAKTDHHPVGTCRMGQDEMAVVTPDLRLRGIDGLRVCDASVMPRIPSSNTNAPTIMIAEKASDMILGLPPLPEIRTMPPQGRGGRGFV</sequence>
<dbReference type="PANTHER" id="PTHR11552:SF147">
    <property type="entry name" value="CHOLINE DEHYDROGENASE, MITOCHONDRIAL"/>
    <property type="match status" value="1"/>
</dbReference>
<evidence type="ECO:0000259" key="7">
    <source>
        <dbReference type="PROSITE" id="PS00623"/>
    </source>
</evidence>
<dbReference type="InterPro" id="IPR012132">
    <property type="entry name" value="GMC_OxRdtase"/>
</dbReference>
<evidence type="ECO:0000256" key="2">
    <source>
        <dbReference type="ARBA" id="ARBA00010790"/>
    </source>
</evidence>
<keyword evidence="4 5" id="KW-0274">FAD</keyword>
<evidence type="ECO:0000256" key="4">
    <source>
        <dbReference type="ARBA" id="ARBA00022827"/>
    </source>
</evidence>
<dbReference type="SUPFAM" id="SSF54373">
    <property type="entry name" value="FAD-linked reductases, C-terminal domain"/>
    <property type="match status" value="1"/>
</dbReference>
<keyword evidence="3 6" id="KW-0285">Flavoprotein</keyword>
<dbReference type="PROSITE" id="PS00624">
    <property type="entry name" value="GMC_OXRED_2"/>
    <property type="match status" value="1"/>
</dbReference>
<evidence type="ECO:0000256" key="6">
    <source>
        <dbReference type="RuleBase" id="RU003968"/>
    </source>
</evidence>
<evidence type="ECO:0000256" key="5">
    <source>
        <dbReference type="PIRSR" id="PIRSR000137-2"/>
    </source>
</evidence>
<dbReference type="GO" id="GO:0008812">
    <property type="term" value="F:choline dehydrogenase activity"/>
    <property type="evidence" value="ECO:0007669"/>
    <property type="project" value="TreeGrafter"/>
</dbReference>
<evidence type="ECO:0000259" key="8">
    <source>
        <dbReference type="PROSITE" id="PS00624"/>
    </source>
</evidence>
<dbReference type="SUPFAM" id="SSF51905">
    <property type="entry name" value="FAD/NAD(P)-binding domain"/>
    <property type="match status" value="1"/>
</dbReference>
<dbReference type="RefSeq" id="WP_185798958.1">
    <property type="nucleotide sequence ID" value="NZ_JACLQD010000006.1"/>
</dbReference>
<dbReference type="Gene3D" id="3.50.50.60">
    <property type="entry name" value="FAD/NAD(P)-binding domain"/>
    <property type="match status" value="1"/>
</dbReference>